<dbReference type="GO" id="GO:0004331">
    <property type="term" value="F:fructose-2,6-bisphosphate 2-phosphatase activity"/>
    <property type="evidence" value="ECO:0007669"/>
    <property type="project" value="TreeGrafter"/>
</dbReference>
<keyword evidence="5" id="KW-1185">Reference proteome</keyword>
<dbReference type="Proteomes" id="UP000326570">
    <property type="component" value="Unassembled WGS sequence"/>
</dbReference>
<reference evidence="4 5" key="1">
    <citation type="submission" date="2019-09" db="EMBL/GenBank/DDBJ databases">
        <title>Genome sequence of Adhaeribacter sp. M2.</title>
        <authorList>
            <person name="Srinivasan S."/>
        </authorList>
    </citation>
    <scope>NUCLEOTIDE SEQUENCE [LARGE SCALE GENOMIC DNA]</scope>
    <source>
        <strain evidence="4 5">M2</strain>
    </source>
</reference>
<protein>
    <submittedName>
        <fullName evidence="4">Histidine phosphatase family protein</fullName>
    </submittedName>
</protein>
<evidence type="ECO:0000313" key="5">
    <source>
        <dbReference type="Proteomes" id="UP000326570"/>
    </source>
</evidence>
<dbReference type="RefSeq" id="WP_150902136.1">
    <property type="nucleotide sequence ID" value="NZ_VTWT01000001.1"/>
</dbReference>
<dbReference type="SUPFAM" id="SSF53254">
    <property type="entry name" value="Phosphoglycerate mutase-like"/>
    <property type="match status" value="1"/>
</dbReference>
<dbReference type="InterPro" id="IPR013078">
    <property type="entry name" value="His_Pase_superF_clade-1"/>
</dbReference>
<dbReference type="PANTHER" id="PTHR46517:SF1">
    <property type="entry name" value="FRUCTOSE-2,6-BISPHOSPHATASE TIGAR"/>
    <property type="match status" value="1"/>
</dbReference>
<dbReference type="PROSITE" id="PS00175">
    <property type="entry name" value="PG_MUTASE"/>
    <property type="match status" value="1"/>
</dbReference>
<evidence type="ECO:0000256" key="1">
    <source>
        <dbReference type="ARBA" id="ARBA00022801"/>
    </source>
</evidence>
<dbReference type="Pfam" id="PF00300">
    <property type="entry name" value="His_Phos_1"/>
    <property type="match status" value="1"/>
</dbReference>
<name>A0A5N1J798_9BACT</name>
<dbReference type="CDD" id="cd07067">
    <property type="entry name" value="HP_PGM_like"/>
    <property type="match status" value="1"/>
</dbReference>
<dbReference type="GO" id="GO:0043456">
    <property type="term" value="P:regulation of pentose-phosphate shunt"/>
    <property type="evidence" value="ECO:0007669"/>
    <property type="project" value="TreeGrafter"/>
</dbReference>
<dbReference type="SMART" id="SM00855">
    <property type="entry name" value="PGAM"/>
    <property type="match status" value="1"/>
</dbReference>
<accession>A0A5N1J798</accession>
<dbReference type="PIRSF" id="PIRSF000709">
    <property type="entry name" value="6PFK_2-Ptase"/>
    <property type="match status" value="1"/>
</dbReference>
<proteinExistence type="predicted"/>
<dbReference type="InterPro" id="IPR001345">
    <property type="entry name" value="PG/BPGM_mutase_AS"/>
</dbReference>
<dbReference type="AlphaFoldDB" id="A0A5N1J798"/>
<dbReference type="PANTHER" id="PTHR46517">
    <property type="entry name" value="FRUCTOSE-2,6-BISPHOSPHATASE TIGAR"/>
    <property type="match status" value="1"/>
</dbReference>
<gene>
    <name evidence="4" type="ORF">F0P94_02630</name>
</gene>
<feature type="active site" description="Tele-phosphohistidine intermediate" evidence="2">
    <location>
        <position position="11"/>
    </location>
</feature>
<feature type="binding site" evidence="3">
    <location>
        <begin position="10"/>
        <end position="17"/>
    </location>
    <ligand>
        <name>substrate</name>
    </ligand>
</feature>
<dbReference type="InterPro" id="IPR029033">
    <property type="entry name" value="His_PPase_superfam"/>
</dbReference>
<dbReference type="Gene3D" id="3.40.50.1240">
    <property type="entry name" value="Phosphoglycerate mutase-like"/>
    <property type="match status" value="1"/>
</dbReference>
<evidence type="ECO:0000256" key="3">
    <source>
        <dbReference type="PIRSR" id="PIRSR613078-2"/>
    </source>
</evidence>
<keyword evidence="1" id="KW-0378">Hydrolase</keyword>
<comment type="caution">
    <text evidence="4">The sequence shown here is derived from an EMBL/GenBank/DDBJ whole genome shotgun (WGS) entry which is preliminary data.</text>
</comment>
<feature type="active site" description="Proton donor/acceptor" evidence="2">
    <location>
        <position position="84"/>
    </location>
</feature>
<feature type="binding site" evidence="3">
    <location>
        <position position="61"/>
    </location>
    <ligand>
        <name>substrate</name>
    </ligand>
</feature>
<dbReference type="GO" id="GO:0045820">
    <property type="term" value="P:negative regulation of glycolytic process"/>
    <property type="evidence" value="ECO:0007669"/>
    <property type="project" value="TreeGrafter"/>
</dbReference>
<dbReference type="InterPro" id="IPR051695">
    <property type="entry name" value="Phosphoglycerate_Mutase"/>
</dbReference>
<evidence type="ECO:0000256" key="2">
    <source>
        <dbReference type="PIRSR" id="PIRSR613078-1"/>
    </source>
</evidence>
<dbReference type="EMBL" id="VTWT01000001">
    <property type="protein sequence ID" value="KAA9345993.1"/>
    <property type="molecule type" value="Genomic_DNA"/>
</dbReference>
<dbReference type="GO" id="GO:0005829">
    <property type="term" value="C:cytosol"/>
    <property type="evidence" value="ECO:0007669"/>
    <property type="project" value="TreeGrafter"/>
</dbReference>
<sequence length="205" mass="23643">MTVKKVYLIRHGQTDYNLQHIVQGSGVDAPLNATGLWQAEQFYKHYSHVPFDRIYTSALQRAQQSVASFIQDGCQWEAHSGLNEINWGDREGTKITLEEDQYYNDMLASWRSGQTDLAIAGGESPEDVAARQLPIIDLIKNREDEKTILVCMHGRAIRVFLCQLLNYPLKCMDFFEHRNLGLYVLHFTGNFFRIAEHLNVEHLKE</sequence>
<evidence type="ECO:0000313" key="4">
    <source>
        <dbReference type="EMBL" id="KAA9345993.1"/>
    </source>
</evidence>
<organism evidence="4 5">
    <name type="scientific">Adhaeribacter soli</name>
    <dbReference type="NCBI Taxonomy" id="2607655"/>
    <lineage>
        <taxon>Bacteria</taxon>
        <taxon>Pseudomonadati</taxon>
        <taxon>Bacteroidota</taxon>
        <taxon>Cytophagia</taxon>
        <taxon>Cytophagales</taxon>
        <taxon>Hymenobacteraceae</taxon>
        <taxon>Adhaeribacter</taxon>
    </lineage>
</organism>